<organism evidence="3 4">
    <name type="scientific">Vreelandella sulfidaeris</name>
    <dbReference type="NCBI Taxonomy" id="115553"/>
    <lineage>
        <taxon>Bacteria</taxon>
        <taxon>Pseudomonadati</taxon>
        <taxon>Pseudomonadota</taxon>
        <taxon>Gammaproteobacteria</taxon>
        <taxon>Oceanospirillales</taxon>
        <taxon>Halomonadaceae</taxon>
        <taxon>Vreelandella</taxon>
    </lineage>
</organism>
<keyword evidence="4" id="KW-1185">Reference proteome</keyword>
<protein>
    <submittedName>
        <fullName evidence="3">GIY-YIG nuclease family protein</fullName>
    </submittedName>
</protein>
<dbReference type="InterPro" id="IPR025579">
    <property type="entry name" value="DUF4357"/>
</dbReference>
<dbReference type="RefSeq" id="WP_113269289.1">
    <property type="nucleotide sequence ID" value="NZ_QNTU01000004.1"/>
</dbReference>
<dbReference type="CDD" id="cd10447">
    <property type="entry name" value="GIY-YIG_unchar_2"/>
    <property type="match status" value="1"/>
</dbReference>
<feature type="domain" description="DUF4357" evidence="2">
    <location>
        <begin position="234"/>
        <end position="287"/>
    </location>
</feature>
<dbReference type="AlphaFoldDB" id="A0A365TPK0"/>
<accession>A0A365TPK0</accession>
<gene>
    <name evidence="3" type="ORF">DQ400_08090</name>
</gene>
<proteinExistence type="predicted"/>
<evidence type="ECO:0000256" key="1">
    <source>
        <dbReference type="SAM" id="MobiDB-lite"/>
    </source>
</evidence>
<evidence type="ECO:0000313" key="4">
    <source>
        <dbReference type="Proteomes" id="UP000252204"/>
    </source>
</evidence>
<comment type="caution">
    <text evidence="3">The sequence shown here is derived from an EMBL/GenBank/DDBJ whole genome shotgun (WGS) entry which is preliminary data.</text>
</comment>
<dbReference type="Pfam" id="PF14267">
    <property type="entry name" value="DUF4357"/>
    <property type="match status" value="1"/>
</dbReference>
<name>A0A365TPK0_9GAMM</name>
<feature type="compositionally biased region" description="Polar residues" evidence="1">
    <location>
        <begin position="129"/>
        <end position="139"/>
    </location>
</feature>
<dbReference type="OrthoDB" id="2656488at2"/>
<evidence type="ECO:0000259" key="2">
    <source>
        <dbReference type="Pfam" id="PF14267"/>
    </source>
</evidence>
<feature type="region of interest" description="Disordered" evidence="1">
    <location>
        <begin position="124"/>
        <end position="143"/>
    </location>
</feature>
<sequence length="298" mass="33107">MPFGKSIRIFLPEATVTGIRHAEIINRTGQAIACPRNRLDELKEWPETGKPGVYFLFEARLGDSKPMAYIGESENVADRLLSHDRKKDFWNEVVIFSNKDDNLSKSHIKYLESRLESLAKNSDRYELENGNSPTQSSLSRSERDAMEELLEDIRLFLGTLGYPILEPLIQSSATQPTIAPASTPESPTNQELKFTVHKLVARGVQTDEGFVLKKDSTASKTYTDSLSTKLVKLKEQLIADGRLLIEGDHLRLTEDILMSSSSYAAALIAGTARSGPQSWYSENGKSLKELEDQAAASA</sequence>
<evidence type="ECO:0000313" key="3">
    <source>
        <dbReference type="EMBL" id="RBI67637.1"/>
    </source>
</evidence>
<dbReference type="Proteomes" id="UP000252204">
    <property type="component" value="Unassembled WGS sequence"/>
</dbReference>
<reference evidence="4" key="1">
    <citation type="submission" date="2018-06" db="EMBL/GenBank/DDBJ databases">
        <title>Whole genome sequencing of four bacterial strains from South Shetland trench revealing bio-synthetic gene clusters.</title>
        <authorList>
            <person name="Abdel-Mageed W.M."/>
            <person name="Lehri B."/>
            <person name="Jarmusch S."/>
            <person name="Miranda K."/>
            <person name="Goodfellow M."/>
            <person name="Jaspars M."/>
            <person name="Karlyshev A.V."/>
        </authorList>
    </citation>
    <scope>NUCLEOTIDE SEQUENCE [LARGE SCALE GENOMIC DNA]</scope>
    <source>
        <strain evidence="4">SST4</strain>
    </source>
</reference>
<dbReference type="EMBL" id="QNTU01000004">
    <property type="protein sequence ID" value="RBI67637.1"/>
    <property type="molecule type" value="Genomic_DNA"/>
</dbReference>